<evidence type="ECO:0000313" key="4">
    <source>
        <dbReference type="EMBL" id="ANM68837.1"/>
    </source>
</evidence>
<dbReference type="InParanoid" id="A0A1P8BB69"/>
<dbReference type="PANTHER" id="PTHR31762:SF16">
    <property type="entry name" value="COILED-COIL PROTEIN"/>
    <property type="match status" value="1"/>
</dbReference>
<reference evidence="7" key="2">
    <citation type="journal article" date="2007" name="Mol. Cell. Proteomics">
        <title>Multidimensional protein identification technology (MudPIT) analysis of ubiquitinated proteins in plants.</title>
        <authorList>
            <person name="Maor R."/>
            <person name="Jones A."/>
            <person name="Nuhse T.S."/>
            <person name="Studholme D.J."/>
            <person name="Peck S.C."/>
            <person name="Shirasu K."/>
        </authorList>
    </citation>
    <scope>IDENTIFICATION BY MASS SPECTROMETRY [LARGE SCALE ANALYSIS]</scope>
</reference>
<dbReference type="SMR" id="A0A1P8BB69"/>
<dbReference type="Araport" id="AT5G23700"/>
<dbReference type="FunCoup" id="A0A1P8BB69">
    <property type="interactions" value="47"/>
</dbReference>
<reference evidence="4 5" key="1">
    <citation type="journal article" date="2000" name="Nature">
        <title>Sequence and analysis of chromosome 5 of the plant Arabidopsis thaliana.</title>
        <authorList>
            <consortium name="Kazusa DNA Research Institute"/>
            <consortium name="Cold Spring Harbor and Washington University in St Louis Sequencing Consortium"/>
            <consortium name="European Union Arabidopsis Genome Sequencing Consortium"/>
            <person name="Tabata S."/>
            <person name="Kaneko T."/>
            <person name="Nakamura Y."/>
            <person name="Kotani H."/>
            <person name="Kato T."/>
            <person name="Asamizu E."/>
            <person name="Miyajima N."/>
            <person name="Sasamoto S."/>
            <person name="Kimura T."/>
            <person name="Hosouchi T."/>
            <person name="Kawashima K."/>
            <person name="Kohara M."/>
            <person name="Matsumoto M."/>
            <person name="Matsuno A."/>
            <person name="Muraki A."/>
            <person name="Nakayama S."/>
            <person name="Nakazaki N."/>
            <person name="Naruo K."/>
            <person name="Okumura S."/>
            <person name="Shinpo S."/>
            <person name="Takeuchi C."/>
            <person name="Wada T."/>
            <person name="Watanabe A."/>
            <person name="Yamada M."/>
            <person name="Yasuda M."/>
            <person name="Sato S."/>
            <person name="de la Bastide M."/>
            <person name="Huang E."/>
            <person name="Spiegel L."/>
            <person name="Gnoj L."/>
            <person name="O'Shaughnessy A."/>
            <person name="Preston R."/>
            <person name="Habermann K."/>
            <person name="Murray J."/>
            <person name="Johnson D."/>
            <person name="Rohlfing T."/>
            <person name="Nelson J."/>
            <person name="Stoneking T."/>
            <person name="Pepin K."/>
            <person name="Spieth J."/>
            <person name="Sekhon M."/>
            <person name="Armstrong J."/>
            <person name="Becker M."/>
            <person name="Belter E."/>
            <person name="Cordum H."/>
            <person name="Cordes M."/>
            <person name="Courtney L."/>
            <person name="Courtney W."/>
            <person name="Dante M."/>
            <person name="Du H."/>
            <person name="Edwards J."/>
            <person name="Fryman J."/>
            <person name="Haakensen B."/>
            <person name="Lamar E."/>
            <person name="Latreille P."/>
            <person name="Leonard S."/>
            <person name="Meyer R."/>
            <person name="Mulvaney E."/>
            <person name="Ozersky P."/>
            <person name="Riley A."/>
            <person name="Strowmatt C."/>
            <person name="Wagner-McPherson C."/>
            <person name="Wollam A."/>
            <person name="Yoakum M."/>
            <person name="Bell M."/>
            <person name="Dedhia N."/>
            <person name="Parnell L."/>
            <person name="Shah R."/>
            <person name="Rodriguez M."/>
            <person name="See L.H."/>
            <person name="Vil D."/>
            <person name="Baker J."/>
            <person name="Kirchoff K."/>
            <person name="Toth K."/>
            <person name="King L."/>
            <person name="Bahret A."/>
            <person name="Miller B."/>
            <person name="Marra M."/>
            <person name="Martienssen R."/>
            <person name="McCombie W.R."/>
            <person name="Wilson R.K."/>
            <person name="Murphy G."/>
            <person name="Bancroft I."/>
            <person name="Volckaert G."/>
            <person name="Wambutt R."/>
            <person name="Dusterhoft A."/>
            <person name="Stiekema W."/>
            <person name="Pohl T."/>
            <person name="Entian K.D."/>
            <person name="Terryn N."/>
            <person name="Hartley N."/>
            <person name="Bent E."/>
            <person name="Johnson S."/>
            <person name="Langham S.A."/>
            <person name="McCullagh B."/>
            <person name="Robben J."/>
            <person name="Grymonprez B."/>
            <person name="Zimmermann W."/>
            <person name="Ramsperger U."/>
            <person name="Wedler H."/>
            <person name="Balke K."/>
            <person name="Wedler E."/>
            <person name="Peters S."/>
            <person name="van Staveren M."/>
            <person name="Dirkse W."/>
            <person name="Mooijman P."/>
            <person name="Lankhorst R.K."/>
            <person name="Weitzenegger T."/>
            <person name="Bothe G."/>
            <person name="Rose M."/>
            <person name="Hauf J."/>
            <person name="Berneiser S."/>
            <person name="Hempel S."/>
            <person name="Feldpausch M."/>
            <person name="Lamberth S."/>
            <person name="Villarroel R."/>
            <person name="Gielen J."/>
            <person name="Ardiles W."/>
            <person name="Bents O."/>
            <person name="Lemcke K."/>
            <person name="Kolesov G."/>
            <person name="Mayer K."/>
            <person name="Rudd S."/>
            <person name="Schoof H."/>
            <person name="Schueller C."/>
            <person name="Zaccaria P."/>
            <person name="Mewes H.W."/>
            <person name="Bevan M."/>
            <person name="Fransz P."/>
        </authorList>
    </citation>
    <scope>NUCLEOTIDE SEQUENCE [LARGE SCALE GENOMIC DNA]</scope>
    <source>
        <strain evidence="5">cv. Columbia</strain>
    </source>
</reference>
<evidence type="ECO:0000256" key="2">
    <source>
        <dbReference type="SAM" id="MobiDB-lite"/>
    </source>
</evidence>
<dbReference type="PANTHER" id="PTHR31762">
    <property type="entry name" value="FAS-BINDING FACTOR-LIKE PROTEIN"/>
    <property type="match status" value="1"/>
</dbReference>
<organism evidence="4 5">
    <name type="scientific">Arabidopsis thaliana</name>
    <name type="common">Mouse-ear cress</name>
    <dbReference type="NCBI Taxonomy" id="3702"/>
    <lineage>
        <taxon>Eukaryota</taxon>
        <taxon>Viridiplantae</taxon>
        <taxon>Streptophyta</taxon>
        <taxon>Embryophyta</taxon>
        <taxon>Tracheophyta</taxon>
        <taxon>Spermatophyta</taxon>
        <taxon>Magnoliopsida</taxon>
        <taxon>eudicotyledons</taxon>
        <taxon>Gunneridae</taxon>
        <taxon>Pentapetalae</taxon>
        <taxon>rosids</taxon>
        <taxon>malvids</taxon>
        <taxon>Brassicales</taxon>
        <taxon>Brassicaceae</taxon>
        <taxon>Camelineae</taxon>
        <taxon>Arabidopsis</taxon>
    </lineage>
</organism>
<accession>A0A1P8BB69</accession>
<dbReference type="GO" id="GO:0000911">
    <property type="term" value="P:cytokinesis by cell plate formation"/>
    <property type="evidence" value="ECO:0007669"/>
    <property type="project" value="InterPro"/>
</dbReference>
<evidence type="ECO:0000313" key="5">
    <source>
        <dbReference type="Proteomes" id="UP000006548"/>
    </source>
</evidence>
<feature type="region of interest" description="Disordered" evidence="2">
    <location>
        <begin position="559"/>
        <end position="578"/>
    </location>
</feature>
<dbReference type="TAIR" id="AT5G23700"/>
<proteinExistence type="evidence at protein level"/>
<keyword evidence="6" id="KW-1267">Proteomics identification</keyword>
<keyword evidence="1" id="KW-0175">Coiled coil</keyword>
<reference evidence="5" key="3">
    <citation type="journal article" date="2017" name="Plant J.">
        <title>Araport11: a complete reannotation of the Arabidopsis thaliana reference genome.</title>
        <authorList>
            <person name="Cheng C.Y."/>
            <person name="Krishnakumar V."/>
            <person name="Chan A.P."/>
            <person name="Thibaud-Nissen F."/>
            <person name="Schobel S."/>
            <person name="Town C.D."/>
        </authorList>
    </citation>
    <scope>GENOME REANNOTATION</scope>
    <source>
        <strain evidence="5">cv. Columbia</strain>
    </source>
</reference>
<gene>
    <name evidence="4" type="primary">MQM1.3</name>
    <name evidence="4" type="synonym">MQM1_3</name>
    <name evidence="3 4" type="ordered locus">At5g23700</name>
</gene>
<evidence type="ECO:0007829" key="6">
    <source>
        <dbReference type="PeptideAtlas" id="A0A1P8BB69"/>
    </source>
</evidence>
<feature type="region of interest" description="Disordered" evidence="2">
    <location>
        <begin position="1"/>
        <end position="48"/>
    </location>
</feature>
<evidence type="ECO:0007829" key="7">
    <source>
        <dbReference type="PubMed" id="17272265"/>
    </source>
</evidence>
<evidence type="ECO:0000313" key="3">
    <source>
        <dbReference type="Araport" id="AT5G23700"/>
    </source>
</evidence>
<feature type="compositionally biased region" description="Low complexity" evidence="2">
    <location>
        <begin position="561"/>
        <end position="572"/>
    </location>
</feature>
<dbReference type="RefSeq" id="NP_001330556.1">
    <property type="nucleotide sequence ID" value="NM_001343820.1"/>
</dbReference>
<dbReference type="ProteomicsDB" id="193813"/>
<feature type="compositionally biased region" description="Polar residues" evidence="2">
    <location>
        <begin position="112"/>
        <end position="138"/>
    </location>
</feature>
<dbReference type="ExpressionAtlas" id="A0A1P8BB69">
    <property type="expression patterns" value="baseline and differential"/>
</dbReference>
<dbReference type="STRING" id="3702.A0A1P8BB69"/>
<dbReference type="Proteomes" id="UP000006548">
    <property type="component" value="Chromosome 5"/>
</dbReference>
<evidence type="ECO:0000256" key="1">
    <source>
        <dbReference type="SAM" id="Coils"/>
    </source>
</evidence>
<dbReference type="EMBL" id="CP002688">
    <property type="protein sequence ID" value="ANM68837.1"/>
    <property type="molecule type" value="Genomic_DNA"/>
</dbReference>
<feature type="region of interest" description="Disordered" evidence="2">
    <location>
        <begin position="64"/>
        <end position="152"/>
    </location>
</feature>
<name>A0A1P8BB69_ARATH</name>
<feature type="compositionally biased region" description="Polar residues" evidence="2">
    <location>
        <begin position="15"/>
        <end position="29"/>
    </location>
</feature>
<dbReference type="iPTMnet" id="A0A1P8BB69"/>
<dbReference type="AlphaFoldDB" id="A0A1P8BB69"/>
<dbReference type="OMA" id="SPVHRNQ"/>
<feature type="coiled-coil region" evidence="1">
    <location>
        <begin position="181"/>
        <end position="296"/>
    </location>
</feature>
<sequence length="578" mass="64670">MDLRRPSSPVYGRQWSRSSNGTESRSPSMSPAHRNQIGGVGGLSTVKRTQNVATKAAAQRLAKVMALQNKDNEEDDDDDDHEFKFAPPSSGPINGSFARRNRSHSPAIGRNITEQVTSVRSSSTGRPSTFSRSSTPNASPLWMPPKASLKPPVIIPPIDHSFKDRDQRYFGDVPRLVNSRDKGYQREASALRDEVDMLQEENEIVLEKLHRAEEMREAAEARARELEKQVASLGEGVSLEAKLLSRKEAALRQREAALKAANEKKDGKKEEVVSLRSEIQDEAETAAECLQEAESEAKALRIMTQRMVLTQDEMEEVALKRCWLARYWGLAVQHGICADIAPSRHEKWSALAPLPFELVISAAQKTKELSRDKGGSDQSKTARFLSDLPGEGNIESMLSVEMGLRELASLKVEDAVMLAFAQKRTPSLVRQDSKGHGELSFVESYGKRRESKHAQYIISAVKLDEILTMLSHFSNAEIKEGEQEDVAFKQAWLMYFWGRAKLHSVEEDIADERFQFWTSRSEGKSPTSQDAVDVERGLLELRKLGVEQQLWEACRKETDQLLPSSSPTSTLSNHNLDS</sequence>
<protein>
    <submittedName>
        <fullName evidence="4">Coiled-coil protein</fullName>
    </submittedName>
</protein>
<dbReference type="InterPro" id="IPR040321">
    <property type="entry name" value="SCD2-like"/>
</dbReference>
<keyword evidence="5" id="KW-1185">Reference proteome</keyword>
<dbReference type="GeneID" id="832435"/>